<feature type="compositionally biased region" description="Polar residues" evidence="1">
    <location>
        <begin position="49"/>
        <end position="58"/>
    </location>
</feature>
<organism evidence="2 3">
    <name type="scientific">Amblyomma americanum</name>
    <name type="common">Lone star tick</name>
    <dbReference type="NCBI Taxonomy" id="6943"/>
    <lineage>
        <taxon>Eukaryota</taxon>
        <taxon>Metazoa</taxon>
        <taxon>Ecdysozoa</taxon>
        <taxon>Arthropoda</taxon>
        <taxon>Chelicerata</taxon>
        <taxon>Arachnida</taxon>
        <taxon>Acari</taxon>
        <taxon>Parasitiformes</taxon>
        <taxon>Ixodida</taxon>
        <taxon>Ixodoidea</taxon>
        <taxon>Ixodidae</taxon>
        <taxon>Amblyomminae</taxon>
        <taxon>Amblyomma</taxon>
    </lineage>
</organism>
<feature type="region of interest" description="Disordered" evidence="1">
    <location>
        <begin position="1"/>
        <end position="121"/>
    </location>
</feature>
<keyword evidence="3" id="KW-1185">Reference proteome</keyword>
<sequence length="284" mass="30080">MQSTDPPTLNHAASASSSRKYDKALLTQEERTDVQSHGTDLQTAVLPPSENTQSSTHSDFQHTRCRTSDVFLTSGEESTNLSRRQSSASRIKRAKRKTSLPPNHTANPPVIILPPTHGNKSCSAVEDEKTATEVNTESFQKAEKVALSLSPDQTEIAPPSAVFPALTSCRLEDSTSATADYTVTAANMRSPPSPIQINQQLLPFFSETSSTSQAAAAYPPEAHAIAVASGPPSDLQTSPGALLSRCSNLTSGTTGIHPEPVQADKEPPFITSEADGSSGMVSSH</sequence>
<evidence type="ECO:0000313" key="2">
    <source>
        <dbReference type="EMBL" id="KAK8773655.1"/>
    </source>
</evidence>
<name>A0AAQ4EFR1_AMBAM</name>
<protein>
    <submittedName>
        <fullName evidence="2">Uncharacterized protein</fullName>
    </submittedName>
</protein>
<feature type="compositionally biased region" description="Polar residues" evidence="1">
    <location>
        <begin position="75"/>
        <end position="89"/>
    </location>
</feature>
<evidence type="ECO:0000313" key="3">
    <source>
        <dbReference type="Proteomes" id="UP001321473"/>
    </source>
</evidence>
<dbReference type="AlphaFoldDB" id="A0AAQ4EFR1"/>
<reference evidence="2 3" key="1">
    <citation type="journal article" date="2023" name="Arcadia Sci">
        <title>De novo assembly of a long-read Amblyomma americanum tick genome.</title>
        <authorList>
            <person name="Chou S."/>
            <person name="Poskanzer K.E."/>
            <person name="Rollins M."/>
            <person name="Thuy-Boun P.S."/>
        </authorList>
    </citation>
    <scope>NUCLEOTIDE SEQUENCE [LARGE SCALE GENOMIC DNA]</scope>
    <source>
        <strain evidence="2">F_SG_1</strain>
        <tissue evidence="2">Salivary glands</tissue>
    </source>
</reference>
<feature type="compositionally biased region" description="Basic and acidic residues" evidence="1">
    <location>
        <begin position="19"/>
        <end position="34"/>
    </location>
</feature>
<proteinExistence type="predicted"/>
<feature type="compositionally biased region" description="Polar residues" evidence="1">
    <location>
        <begin position="1"/>
        <end position="18"/>
    </location>
</feature>
<dbReference type="EMBL" id="JARKHS020016519">
    <property type="protein sequence ID" value="KAK8773655.1"/>
    <property type="molecule type" value="Genomic_DNA"/>
</dbReference>
<feature type="region of interest" description="Disordered" evidence="1">
    <location>
        <begin position="247"/>
        <end position="284"/>
    </location>
</feature>
<comment type="caution">
    <text evidence="2">The sequence shown here is derived from an EMBL/GenBank/DDBJ whole genome shotgun (WGS) entry which is preliminary data.</text>
</comment>
<dbReference type="Proteomes" id="UP001321473">
    <property type="component" value="Unassembled WGS sequence"/>
</dbReference>
<accession>A0AAQ4EFR1</accession>
<evidence type="ECO:0000256" key="1">
    <source>
        <dbReference type="SAM" id="MobiDB-lite"/>
    </source>
</evidence>
<gene>
    <name evidence="2" type="ORF">V5799_011811</name>
</gene>